<sequence>MTDSHDASASTVKALRKSFCAELRKIPPAKGNIRNVPYYLPSVNALRDGHSIIKFIAALLKDFDEGAIGDNLSLVAMHEIRIGSGLITLRPMGTMEGMSADYIVNYTTTGIGIERYLDLGQLLAIWARS</sequence>
<organism evidence="1 2">
    <name type="scientific">Methylobrevis albus</name>
    <dbReference type="NCBI Taxonomy" id="2793297"/>
    <lineage>
        <taxon>Bacteria</taxon>
        <taxon>Pseudomonadati</taxon>
        <taxon>Pseudomonadota</taxon>
        <taxon>Alphaproteobacteria</taxon>
        <taxon>Hyphomicrobiales</taxon>
        <taxon>Pleomorphomonadaceae</taxon>
        <taxon>Methylobrevis</taxon>
    </lineage>
</organism>
<proteinExistence type="predicted"/>
<evidence type="ECO:0000313" key="1">
    <source>
        <dbReference type="EMBL" id="MBH0239133.1"/>
    </source>
</evidence>
<accession>A0A931I4H6</accession>
<keyword evidence="2" id="KW-1185">Reference proteome</keyword>
<comment type="caution">
    <text evidence="1">The sequence shown here is derived from an EMBL/GenBank/DDBJ whole genome shotgun (WGS) entry which is preliminary data.</text>
</comment>
<gene>
    <name evidence="1" type="ORF">I5731_14990</name>
</gene>
<name>A0A931I4H6_9HYPH</name>
<evidence type="ECO:0000313" key="2">
    <source>
        <dbReference type="Proteomes" id="UP000631694"/>
    </source>
</evidence>
<dbReference type="RefSeq" id="WP_197312198.1">
    <property type="nucleotide sequence ID" value="NZ_JADZLT010000052.1"/>
</dbReference>
<dbReference type="Proteomes" id="UP000631694">
    <property type="component" value="Unassembled WGS sequence"/>
</dbReference>
<dbReference type="AlphaFoldDB" id="A0A931I4H6"/>
<dbReference type="EMBL" id="JADZLT010000052">
    <property type="protein sequence ID" value="MBH0239133.1"/>
    <property type="molecule type" value="Genomic_DNA"/>
</dbReference>
<reference evidence="1" key="1">
    <citation type="submission" date="2020-12" db="EMBL/GenBank/DDBJ databases">
        <title>Methylobrevis albus sp. nov., isolated from fresh water lack sediment.</title>
        <authorList>
            <person name="Zou Q."/>
        </authorList>
    </citation>
    <scope>NUCLEOTIDE SEQUENCE</scope>
    <source>
        <strain evidence="1">L22</strain>
    </source>
</reference>
<protein>
    <submittedName>
        <fullName evidence="1">Uncharacterized protein</fullName>
    </submittedName>
</protein>